<organism evidence="2 3">
    <name type="scientific">Phytophthora rubi</name>
    <dbReference type="NCBI Taxonomy" id="129364"/>
    <lineage>
        <taxon>Eukaryota</taxon>
        <taxon>Sar</taxon>
        <taxon>Stramenopiles</taxon>
        <taxon>Oomycota</taxon>
        <taxon>Peronosporomycetes</taxon>
        <taxon>Peronosporales</taxon>
        <taxon>Peronosporaceae</taxon>
        <taxon>Phytophthora</taxon>
    </lineage>
</organism>
<sequence>MSPSSREGSCKREWPTFSGNREEFDGFSQLLVFALSGDGKLGFIAVSDYNPTKPYKFQGREYPQVGNLGKDSGSDSTTPRASVTPRSGDNDDEEEDDDGGDSNSNAGTNKKKRKGKKKTSPSGLVTGREEAAQLLKRMETEKADVCYILVSSLPINYSKLVQGLVCPHAMWRAIEGHIGTRDPTDYASSYTDARHHVDTRRMQVVSGPVGTVVLTMVTEDVKPTVVMVFRGVNILVTDHTLLNTAVSHAGTGMEAQSPRTITSHVGLATVLHPQFVMNASTAINLQEMMIVDTIHSIMPDHHRSTVMLDRHHSTATPDRHSSAETNKANHSGLVINVGHHPDGAIRHPVDQETSLRRAGVDAHHREAALAHVNVIIISNAVAILMSAVGVRMTVVVMDHHVVETHTAVRISPMAEAGSHPSPVMNRESVGTS</sequence>
<evidence type="ECO:0000313" key="3">
    <source>
        <dbReference type="Proteomes" id="UP000435112"/>
    </source>
</evidence>
<feature type="compositionally biased region" description="Polar residues" evidence="1">
    <location>
        <begin position="74"/>
        <end position="85"/>
    </location>
</feature>
<dbReference type="Proteomes" id="UP000435112">
    <property type="component" value="Unassembled WGS sequence"/>
</dbReference>
<feature type="compositionally biased region" description="Acidic residues" evidence="1">
    <location>
        <begin position="90"/>
        <end position="100"/>
    </location>
</feature>
<gene>
    <name evidence="2" type="ORF">PR002_g26222</name>
</gene>
<dbReference type="AlphaFoldDB" id="A0A6A3HX73"/>
<evidence type="ECO:0000256" key="1">
    <source>
        <dbReference type="SAM" id="MobiDB-lite"/>
    </source>
</evidence>
<accession>A0A6A3HX73</accession>
<comment type="caution">
    <text evidence="2">The sequence shown here is derived from an EMBL/GenBank/DDBJ whole genome shotgun (WGS) entry which is preliminary data.</text>
</comment>
<proteinExistence type="predicted"/>
<dbReference type="OrthoDB" id="135793at2759"/>
<name>A0A6A3HX73_9STRA</name>
<feature type="compositionally biased region" description="Basic residues" evidence="1">
    <location>
        <begin position="109"/>
        <end position="119"/>
    </location>
</feature>
<feature type="region of interest" description="Disordered" evidence="1">
    <location>
        <begin position="54"/>
        <end position="125"/>
    </location>
</feature>
<protein>
    <submittedName>
        <fullName evidence="2">Uncharacterized protein</fullName>
    </submittedName>
</protein>
<feature type="region of interest" description="Disordered" evidence="1">
    <location>
        <begin position="1"/>
        <end position="21"/>
    </location>
</feature>
<feature type="compositionally biased region" description="Basic and acidic residues" evidence="1">
    <location>
        <begin position="8"/>
        <end position="21"/>
    </location>
</feature>
<dbReference type="EMBL" id="QXFU01003701">
    <property type="protein sequence ID" value="KAE8973365.1"/>
    <property type="molecule type" value="Genomic_DNA"/>
</dbReference>
<evidence type="ECO:0000313" key="2">
    <source>
        <dbReference type="EMBL" id="KAE8973365.1"/>
    </source>
</evidence>
<reference evidence="2 3" key="1">
    <citation type="submission" date="2018-09" db="EMBL/GenBank/DDBJ databases">
        <title>Genomic investigation of the strawberry pathogen Phytophthora fragariae indicates pathogenicity is determined by transcriptional variation in three key races.</title>
        <authorList>
            <person name="Adams T.M."/>
            <person name="Armitage A.D."/>
            <person name="Sobczyk M.K."/>
            <person name="Bates H.J."/>
            <person name="Dunwell J.M."/>
            <person name="Nellist C.F."/>
            <person name="Harrison R.J."/>
        </authorList>
    </citation>
    <scope>NUCLEOTIDE SEQUENCE [LARGE SCALE GENOMIC DNA]</scope>
    <source>
        <strain evidence="2 3">SCRP324</strain>
    </source>
</reference>
<feature type="region of interest" description="Disordered" evidence="1">
    <location>
        <begin position="412"/>
        <end position="432"/>
    </location>
</feature>